<proteinExistence type="predicted"/>
<gene>
    <name evidence="2" type="ORF">MM415A00851_0019</name>
    <name evidence="1" type="ORF">MM415B01657_0017</name>
</gene>
<evidence type="ECO:0000313" key="1">
    <source>
        <dbReference type="EMBL" id="QJA57374.1"/>
    </source>
</evidence>
<protein>
    <submittedName>
        <fullName evidence="2">Uncharacterized protein</fullName>
    </submittedName>
</protein>
<dbReference type="AlphaFoldDB" id="A0A6M3KDI0"/>
<dbReference type="EMBL" id="MT142388">
    <property type="protein sequence ID" value="QJA79615.1"/>
    <property type="molecule type" value="Genomic_DNA"/>
</dbReference>
<reference evidence="2" key="1">
    <citation type="submission" date="2020-03" db="EMBL/GenBank/DDBJ databases">
        <title>The deep terrestrial virosphere.</title>
        <authorList>
            <person name="Holmfeldt K."/>
            <person name="Nilsson E."/>
            <person name="Simone D."/>
            <person name="Lopez-Fernandez M."/>
            <person name="Wu X."/>
            <person name="de Brujin I."/>
            <person name="Lundin D."/>
            <person name="Andersson A."/>
            <person name="Bertilsson S."/>
            <person name="Dopson M."/>
        </authorList>
    </citation>
    <scope>NUCLEOTIDE SEQUENCE</scope>
    <source>
        <strain evidence="2">MM415A00851</strain>
        <strain evidence="1">MM415B01657</strain>
    </source>
</reference>
<evidence type="ECO:0000313" key="2">
    <source>
        <dbReference type="EMBL" id="QJA79615.1"/>
    </source>
</evidence>
<organism evidence="2">
    <name type="scientific">viral metagenome</name>
    <dbReference type="NCBI Taxonomy" id="1070528"/>
    <lineage>
        <taxon>unclassified sequences</taxon>
        <taxon>metagenomes</taxon>
        <taxon>organismal metagenomes</taxon>
    </lineage>
</organism>
<dbReference type="EMBL" id="MT141269">
    <property type="protein sequence ID" value="QJA57374.1"/>
    <property type="molecule type" value="Genomic_DNA"/>
</dbReference>
<name>A0A6M3KDI0_9ZZZZ</name>
<accession>A0A6M3KDI0</accession>
<sequence>MNTQDILLLTDDQLYNLDDQTAERWRLKAYDLACKWMQVKAVLDLRRDKKRPYKPPSSTERIAQALLKRGIDVNQLQAFIK</sequence>